<dbReference type="Proteomes" id="UP001500503">
    <property type="component" value="Unassembled WGS sequence"/>
</dbReference>
<proteinExistence type="predicted"/>
<dbReference type="InterPro" id="IPR047789">
    <property type="entry name" value="CU044_5270-like"/>
</dbReference>
<name>A0ABP8QWU8_9ACTN</name>
<feature type="compositionally biased region" description="Basic and acidic residues" evidence="1">
    <location>
        <begin position="1"/>
        <end position="12"/>
    </location>
</feature>
<feature type="region of interest" description="Disordered" evidence="1">
    <location>
        <begin position="162"/>
        <end position="184"/>
    </location>
</feature>
<evidence type="ECO:0000313" key="3">
    <source>
        <dbReference type="EMBL" id="GAA4512094.1"/>
    </source>
</evidence>
<reference evidence="4" key="1">
    <citation type="journal article" date="2019" name="Int. J. Syst. Evol. Microbiol.">
        <title>The Global Catalogue of Microorganisms (GCM) 10K type strain sequencing project: providing services to taxonomists for standard genome sequencing and annotation.</title>
        <authorList>
            <consortium name="The Broad Institute Genomics Platform"/>
            <consortium name="The Broad Institute Genome Sequencing Center for Infectious Disease"/>
            <person name="Wu L."/>
            <person name="Ma J."/>
        </authorList>
    </citation>
    <scope>NUCLEOTIDE SEQUENCE [LARGE SCALE GENOMIC DNA]</scope>
    <source>
        <strain evidence="4">JCM 17933</strain>
    </source>
</reference>
<evidence type="ECO:0000256" key="2">
    <source>
        <dbReference type="SAM" id="Phobius"/>
    </source>
</evidence>
<evidence type="ECO:0000313" key="4">
    <source>
        <dbReference type="Proteomes" id="UP001500503"/>
    </source>
</evidence>
<dbReference type="NCBIfam" id="NF038083">
    <property type="entry name" value="CU044_5270_fam"/>
    <property type="match status" value="1"/>
</dbReference>
<organism evidence="3 4">
    <name type="scientific">Actinoallomurus oryzae</name>
    <dbReference type="NCBI Taxonomy" id="502180"/>
    <lineage>
        <taxon>Bacteria</taxon>
        <taxon>Bacillati</taxon>
        <taxon>Actinomycetota</taxon>
        <taxon>Actinomycetes</taxon>
        <taxon>Streptosporangiales</taxon>
        <taxon>Thermomonosporaceae</taxon>
        <taxon>Actinoallomurus</taxon>
    </lineage>
</organism>
<evidence type="ECO:0008006" key="5">
    <source>
        <dbReference type="Google" id="ProtNLM"/>
    </source>
</evidence>
<dbReference type="RefSeq" id="WP_345472481.1">
    <property type="nucleotide sequence ID" value="NZ_BAABHF010000046.1"/>
</dbReference>
<sequence>MDDLETLREAWGEPKTPSHTARMQARAALMSRAAGRPPEPVRPRRGFRLPRVGVGLVAVGALAAVVAAGVVVVRTSGGSRDSHSSPPGGQVGSVALAANVLDRASTAAEHRHFTPLRSHQWIYTKMSHTTGTGPGGVVTGGPYKTKVEENWWRADGRQSAGITNGRLSVGPAGTKPQRPFSYAPLPTDPDALLRKVGGRAGGYEMAYDTLVEILAQTVPPPREEAAVFQAIKKIPRVTLIKGRVDAAGRPAIAVGLETGVDHKEVLLDPKTYAFLGDRVITIRDQTLESEGEPKTFVKKGTLQTERLRTAVGVVARPGQRPS</sequence>
<gene>
    <name evidence="3" type="ORF">GCM10023191_077230</name>
</gene>
<dbReference type="EMBL" id="BAABHF010000046">
    <property type="protein sequence ID" value="GAA4512094.1"/>
    <property type="molecule type" value="Genomic_DNA"/>
</dbReference>
<comment type="caution">
    <text evidence="3">The sequence shown here is derived from an EMBL/GenBank/DDBJ whole genome shotgun (WGS) entry which is preliminary data.</text>
</comment>
<keyword evidence="2" id="KW-1133">Transmembrane helix</keyword>
<feature type="transmembrane region" description="Helical" evidence="2">
    <location>
        <begin position="52"/>
        <end position="73"/>
    </location>
</feature>
<accession>A0ABP8QWU8</accession>
<keyword evidence="2" id="KW-0472">Membrane</keyword>
<protein>
    <recommendedName>
        <fullName evidence="5">CU044_5270 family protein</fullName>
    </recommendedName>
</protein>
<keyword evidence="4" id="KW-1185">Reference proteome</keyword>
<evidence type="ECO:0000256" key="1">
    <source>
        <dbReference type="SAM" id="MobiDB-lite"/>
    </source>
</evidence>
<feature type="region of interest" description="Disordered" evidence="1">
    <location>
        <begin position="1"/>
        <end position="21"/>
    </location>
</feature>
<keyword evidence="2" id="KW-0812">Transmembrane</keyword>